<accession>A0ABU6T4Y1</accession>
<reference evidence="2 3" key="1">
    <citation type="journal article" date="2023" name="Plants (Basel)">
        <title>Bridging the Gap: Combining Genomics and Transcriptomics Approaches to Understand Stylosanthes scabra, an Orphan Legume from the Brazilian Caatinga.</title>
        <authorList>
            <person name="Ferreira-Neto J.R.C."/>
            <person name="da Silva M.D."/>
            <person name="Binneck E."/>
            <person name="de Melo N.F."/>
            <person name="da Silva R.H."/>
            <person name="de Melo A.L.T.M."/>
            <person name="Pandolfi V."/>
            <person name="Bustamante F.O."/>
            <person name="Brasileiro-Vidal A.C."/>
            <person name="Benko-Iseppon A.M."/>
        </authorList>
    </citation>
    <scope>NUCLEOTIDE SEQUENCE [LARGE SCALE GENOMIC DNA]</scope>
    <source>
        <tissue evidence="2">Leaves</tissue>
    </source>
</reference>
<dbReference type="InterPro" id="IPR016181">
    <property type="entry name" value="Acyl_CoA_acyltransferase"/>
</dbReference>
<dbReference type="Proteomes" id="UP001341840">
    <property type="component" value="Unassembled WGS sequence"/>
</dbReference>
<dbReference type="PANTHER" id="PTHR46067">
    <property type="entry name" value="ACYL-COA N-ACYLTRANSFERASES (NAT) SUPERFAMILY PROTEIN"/>
    <property type="match status" value="1"/>
</dbReference>
<dbReference type="PROSITE" id="PS51186">
    <property type="entry name" value="GNAT"/>
    <property type="match status" value="1"/>
</dbReference>
<gene>
    <name evidence="2" type="ORF">PIB30_002850</name>
</gene>
<keyword evidence="3" id="KW-1185">Reference proteome</keyword>
<dbReference type="SUPFAM" id="SSF55729">
    <property type="entry name" value="Acyl-CoA N-acyltransferases (Nat)"/>
    <property type="match status" value="1"/>
</dbReference>
<organism evidence="2 3">
    <name type="scientific">Stylosanthes scabra</name>
    <dbReference type="NCBI Taxonomy" id="79078"/>
    <lineage>
        <taxon>Eukaryota</taxon>
        <taxon>Viridiplantae</taxon>
        <taxon>Streptophyta</taxon>
        <taxon>Embryophyta</taxon>
        <taxon>Tracheophyta</taxon>
        <taxon>Spermatophyta</taxon>
        <taxon>Magnoliopsida</taxon>
        <taxon>eudicotyledons</taxon>
        <taxon>Gunneridae</taxon>
        <taxon>Pentapetalae</taxon>
        <taxon>rosids</taxon>
        <taxon>fabids</taxon>
        <taxon>Fabales</taxon>
        <taxon>Fabaceae</taxon>
        <taxon>Papilionoideae</taxon>
        <taxon>50 kb inversion clade</taxon>
        <taxon>dalbergioids sensu lato</taxon>
        <taxon>Dalbergieae</taxon>
        <taxon>Pterocarpus clade</taxon>
        <taxon>Stylosanthes</taxon>
    </lineage>
</organism>
<evidence type="ECO:0000313" key="2">
    <source>
        <dbReference type="EMBL" id="MED6143028.1"/>
    </source>
</evidence>
<dbReference type="Pfam" id="PF13302">
    <property type="entry name" value="Acetyltransf_3"/>
    <property type="match status" value="1"/>
</dbReference>
<name>A0ABU6T4Y1_9FABA</name>
<sequence>MDLSRITVRPFKLTDAEDILLWASDDRVTSNTRLNTCVTKEQAVALIEECTVKPFKRSICLDDRSIGMIWVNPWTGDDNFKADLGYAIGFNYWGKGIATKALKIVLSQVFHVFPCLKRLQSFTLVENKASQRVLQKAGFQREGVLRKFFYFKGSFQDFLVHSFLSTDKIPPLD</sequence>
<dbReference type="InterPro" id="IPR000182">
    <property type="entry name" value="GNAT_dom"/>
</dbReference>
<evidence type="ECO:0000259" key="1">
    <source>
        <dbReference type="PROSITE" id="PS51186"/>
    </source>
</evidence>
<protein>
    <recommendedName>
        <fullName evidence="1">N-acetyltransferase domain-containing protein</fullName>
    </recommendedName>
</protein>
<proteinExistence type="predicted"/>
<feature type="domain" description="N-acetyltransferase" evidence="1">
    <location>
        <begin position="6"/>
        <end position="165"/>
    </location>
</feature>
<comment type="caution">
    <text evidence="2">The sequence shown here is derived from an EMBL/GenBank/DDBJ whole genome shotgun (WGS) entry which is preliminary data.</text>
</comment>
<dbReference type="EMBL" id="JASCZI010090626">
    <property type="protein sequence ID" value="MED6143028.1"/>
    <property type="molecule type" value="Genomic_DNA"/>
</dbReference>
<evidence type="ECO:0000313" key="3">
    <source>
        <dbReference type="Proteomes" id="UP001341840"/>
    </source>
</evidence>
<dbReference type="Gene3D" id="3.40.630.30">
    <property type="match status" value="1"/>
</dbReference>
<dbReference type="PANTHER" id="PTHR46067:SF15">
    <property type="entry name" value="ACETYLTRANSFERASE (GNAT) DOMAIN PROTEIN"/>
    <property type="match status" value="1"/>
</dbReference>